<proteinExistence type="inferred from homology"/>
<evidence type="ECO:0000256" key="5">
    <source>
        <dbReference type="ARBA" id="ARBA00022692"/>
    </source>
</evidence>
<organism evidence="12">
    <name type="scientific">Arundo donax</name>
    <name type="common">Giant reed</name>
    <name type="synonym">Donax arundinaceus</name>
    <dbReference type="NCBI Taxonomy" id="35708"/>
    <lineage>
        <taxon>Eukaryota</taxon>
        <taxon>Viridiplantae</taxon>
        <taxon>Streptophyta</taxon>
        <taxon>Embryophyta</taxon>
        <taxon>Tracheophyta</taxon>
        <taxon>Spermatophyta</taxon>
        <taxon>Magnoliopsida</taxon>
        <taxon>Liliopsida</taxon>
        <taxon>Poales</taxon>
        <taxon>Poaceae</taxon>
        <taxon>PACMAD clade</taxon>
        <taxon>Arundinoideae</taxon>
        <taxon>Arundineae</taxon>
        <taxon>Arundo</taxon>
    </lineage>
</organism>
<keyword evidence="6" id="KW-0732">Signal</keyword>
<keyword evidence="9" id="KW-0472">Membrane</keyword>
<reference evidence="12" key="2">
    <citation type="journal article" date="2015" name="Data Brief">
        <title>Shoot transcriptome of the giant reed, Arundo donax.</title>
        <authorList>
            <person name="Barrero R.A."/>
            <person name="Guerrero F.D."/>
            <person name="Moolhuijzen P."/>
            <person name="Goolsby J.A."/>
            <person name="Tidwell J."/>
            <person name="Bellgard S.E."/>
            <person name="Bellgard M.I."/>
        </authorList>
    </citation>
    <scope>NUCLEOTIDE SEQUENCE</scope>
    <source>
        <tissue evidence="12">Shoot tissue taken approximately 20 cm above the soil surface</tissue>
    </source>
</reference>
<dbReference type="Gene3D" id="3.80.10.10">
    <property type="entry name" value="Ribonuclease Inhibitor"/>
    <property type="match status" value="1"/>
</dbReference>
<evidence type="ECO:0000256" key="2">
    <source>
        <dbReference type="ARBA" id="ARBA00009592"/>
    </source>
</evidence>
<dbReference type="SUPFAM" id="SSF52058">
    <property type="entry name" value="L domain-like"/>
    <property type="match status" value="1"/>
</dbReference>
<dbReference type="InterPro" id="IPR051502">
    <property type="entry name" value="RLP_Defense_Trigger"/>
</dbReference>
<evidence type="ECO:0000313" key="12">
    <source>
        <dbReference type="EMBL" id="JAD14686.1"/>
    </source>
</evidence>
<dbReference type="PRINTS" id="PR00019">
    <property type="entry name" value="LEURICHRPT"/>
</dbReference>
<dbReference type="GO" id="GO:0005886">
    <property type="term" value="C:plasma membrane"/>
    <property type="evidence" value="ECO:0007669"/>
    <property type="project" value="UniProtKB-SubCell"/>
</dbReference>
<dbReference type="PANTHER" id="PTHR48062:SF4">
    <property type="entry name" value="RECEPTOR-LIKE PROTEIN 2-RELATED"/>
    <property type="match status" value="1"/>
</dbReference>
<comment type="subcellular location">
    <subcellularLocation>
        <location evidence="1">Cell membrane</location>
        <topology evidence="1">Single-pass type I membrane protein</topology>
    </subcellularLocation>
</comment>
<keyword evidence="3" id="KW-1003">Cell membrane</keyword>
<evidence type="ECO:0000256" key="9">
    <source>
        <dbReference type="ARBA" id="ARBA00023136"/>
    </source>
</evidence>
<accession>A0A0A8XNA1</accession>
<protein>
    <submittedName>
        <fullName evidence="12">Uncharacterized protein</fullName>
    </submittedName>
</protein>
<comment type="similarity">
    <text evidence="2">Belongs to the RLP family.</text>
</comment>
<dbReference type="EMBL" id="GBRH01283209">
    <property type="protein sequence ID" value="JAD14686.1"/>
    <property type="molecule type" value="Transcribed_RNA"/>
</dbReference>
<dbReference type="InterPro" id="IPR032675">
    <property type="entry name" value="LRR_dom_sf"/>
</dbReference>
<keyword evidence="5" id="KW-0812">Transmembrane</keyword>
<evidence type="ECO:0000256" key="1">
    <source>
        <dbReference type="ARBA" id="ARBA00004251"/>
    </source>
</evidence>
<keyword evidence="11" id="KW-0325">Glycoprotein</keyword>
<evidence type="ECO:0000256" key="6">
    <source>
        <dbReference type="ARBA" id="ARBA00022729"/>
    </source>
</evidence>
<keyword evidence="10" id="KW-0675">Receptor</keyword>
<keyword evidence="7" id="KW-0677">Repeat</keyword>
<name>A0A0A8XNA1_ARUDO</name>
<dbReference type="Pfam" id="PF00560">
    <property type="entry name" value="LRR_1"/>
    <property type="match status" value="6"/>
</dbReference>
<dbReference type="AlphaFoldDB" id="A0A0A8XNA1"/>
<evidence type="ECO:0000256" key="3">
    <source>
        <dbReference type="ARBA" id="ARBA00022475"/>
    </source>
</evidence>
<evidence type="ECO:0000256" key="8">
    <source>
        <dbReference type="ARBA" id="ARBA00022989"/>
    </source>
</evidence>
<reference evidence="12" key="1">
    <citation type="submission" date="2014-09" db="EMBL/GenBank/DDBJ databases">
        <authorList>
            <person name="Magalhaes I.L.F."/>
            <person name="Oliveira U."/>
            <person name="Santos F.R."/>
            <person name="Vidigal T.H.D.A."/>
            <person name="Brescovit A.D."/>
            <person name="Santos A.J."/>
        </authorList>
    </citation>
    <scope>NUCLEOTIDE SEQUENCE</scope>
    <source>
        <tissue evidence="12">Shoot tissue taken approximately 20 cm above the soil surface</tissue>
    </source>
</reference>
<dbReference type="FunFam" id="3.80.10.10:FF:000470">
    <property type="entry name" value="LRR receptor-like serine/threonine-protein kinase RPK2"/>
    <property type="match status" value="1"/>
</dbReference>
<sequence length="204" mass="22958">MGDNFKHETLPENDIFYGFENLMCLVINDCPLYGSLPNWLSKLKKLEALILRDNQLSGPIPGWINSLNFLFYLDISNNSLTGDIPAGLMEISMLKSAHSDPIILKMPVYLSPFHQYITSSSVPKMLNLGNNKFTGVIPPQIGQLKALLSLNLSFNNLYGEIPQSISNLTNLQVLDLSYNNLTVQSLLHWRTFTSFPNSTFQTMI</sequence>
<keyword evidence="8" id="KW-1133">Transmembrane helix</keyword>
<dbReference type="PROSITE" id="PS51450">
    <property type="entry name" value="LRR"/>
    <property type="match status" value="1"/>
</dbReference>
<evidence type="ECO:0000256" key="7">
    <source>
        <dbReference type="ARBA" id="ARBA00022737"/>
    </source>
</evidence>
<dbReference type="GO" id="GO:0051606">
    <property type="term" value="P:detection of stimulus"/>
    <property type="evidence" value="ECO:0007669"/>
    <property type="project" value="UniProtKB-ARBA"/>
</dbReference>
<dbReference type="FunFam" id="3.80.10.10:FF:000041">
    <property type="entry name" value="LRR receptor-like serine/threonine-protein kinase ERECTA"/>
    <property type="match status" value="1"/>
</dbReference>
<evidence type="ECO:0000256" key="11">
    <source>
        <dbReference type="ARBA" id="ARBA00023180"/>
    </source>
</evidence>
<dbReference type="PANTHER" id="PTHR48062">
    <property type="entry name" value="RECEPTOR-LIKE PROTEIN 14"/>
    <property type="match status" value="1"/>
</dbReference>
<dbReference type="InterPro" id="IPR001611">
    <property type="entry name" value="Leu-rich_rpt"/>
</dbReference>
<evidence type="ECO:0000256" key="10">
    <source>
        <dbReference type="ARBA" id="ARBA00023170"/>
    </source>
</evidence>
<keyword evidence="4" id="KW-0433">Leucine-rich repeat</keyword>
<evidence type="ECO:0000256" key="4">
    <source>
        <dbReference type="ARBA" id="ARBA00022614"/>
    </source>
</evidence>